<gene>
    <name evidence="2" type="ORF">GCM10011340_13380</name>
</gene>
<evidence type="ECO:0000313" key="3">
    <source>
        <dbReference type="Proteomes" id="UP000658258"/>
    </source>
</evidence>
<evidence type="ECO:0000313" key="2">
    <source>
        <dbReference type="EMBL" id="GHE59966.1"/>
    </source>
</evidence>
<protein>
    <recommendedName>
        <fullName evidence="1">Iminophenyl-pyruvate dimer synthase domain-containing protein</fullName>
    </recommendedName>
</protein>
<dbReference type="EMBL" id="BNAG01000002">
    <property type="protein sequence ID" value="GHE59966.1"/>
    <property type="molecule type" value="Genomic_DNA"/>
</dbReference>
<sequence length="510" mass="56788">MNAPSKAPLLLGNDSVVNKENFPQAIQQAIEIEIATIPVYLYTYYSINRNPNQDELIEQLTADLLAAGKTKEEASTLAQELSADIMVYANRAGALIMSVVIEEMLHMALSSNIKQATVGQPELLYKTPTSWPAYLPGHIPEFPINRSKLSFRSLYTFLQIESPDKLKEPGTEMLLAAKPIEYTTIGEFYSQIEKYLGSADVEYHPERPQLIPGKGYYTNNTIDTIYYNREHKPVFTNAEDSGDLIYVTDAESAIAAMQEIVEQGEGHTPEPGSGLTTGLNANGTVNCAPGNIDDTDDPSGDEESHFFKFNQVYCDLHKYLHKFAHAMGKEVCDVGDQDASAKTYFDPAKLDEINDEFFTKYFVLNVPENPSVADYTSPAVQKVATLTNAIYTYIFLMSEDCYRRKGHTQYELFMFGIHKSMIFILNSLCGELTGMSYVAKDGKTYNAAPTFEDYHFATSSSPKSQLIELFNSAVGAYDGIAYLGQRIHDLPDVPLEPYLDKEKGKLSFAG</sequence>
<dbReference type="Gene3D" id="1.20.1260.10">
    <property type="match status" value="1"/>
</dbReference>
<dbReference type="InterPro" id="IPR012347">
    <property type="entry name" value="Ferritin-like"/>
</dbReference>
<name>A0ABQ3I322_9BACT</name>
<dbReference type="PANTHER" id="PTHR34400:SF4">
    <property type="entry name" value="MEMBRANE PROTEIN"/>
    <property type="match status" value="1"/>
</dbReference>
<accession>A0ABQ3I322</accession>
<reference evidence="3" key="1">
    <citation type="journal article" date="2019" name="Int. J. Syst. Evol. Microbiol.">
        <title>The Global Catalogue of Microorganisms (GCM) 10K type strain sequencing project: providing services to taxonomists for standard genome sequencing and annotation.</title>
        <authorList>
            <consortium name="The Broad Institute Genomics Platform"/>
            <consortium name="The Broad Institute Genome Sequencing Center for Infectious Disease"/>
            <person name="Wu L."/>
            <person name="Ma J."/>
        </authorList>
    </citation>
    <scope>NUCLEOTIDE SEQUENCE [LARGE SCALE GENOMIC DNA]</scope>
    <source>
        <strain evidence="3">CGMCC 1.15111</strain>
    </source>
</reference>
<proteinExistence type="predicted"/>
<evidence type="ECO:0000259" key="1">
    <source>
        <dbReference type="Pfam" id="PF12902"/>
    </source>
</evidence>
<organism evidence="2 3">
    <name type="scientific">Roseivirga thermotolerans</name>
    <dbReference type="NCBI Taxonomy" id="1758176"/>
    <lineage>
        <taxon>Bacteria</taxon>
        <taxon>Pseudomonadati</taxon>
        <taxon>Bacteroidota</taxon>
        <taxon>Cytophagia</taxon>
        <taxon>Cytophagales</taxon>
        <taxon>Roseivirgaceae</taxon>
        <taxon>Roseivirga</taxon>
    </lineage>
</organism>
<feature type="domain" description="Iminophenyl-pyruvate dimer synthase" evidence="1">
    <location>
        <begin position="26"/>
        <end position="313"/>
    </location>
</feature>
<dbReference type="PANTHER" id="PTHR34400">
    <property type="match status" value="1"/>
</dbReference>
<keyword evidence="3" id="KW-1185">Reference proteome</keyword>
<dbReference type="Pfam" id="PF12902">
    <property type="entry name" value="Ferritin-like"/>
    <property type="match status" value="1"/>
</dbReference>
<dbReference type="Proteomes" id="UP000658258">
    <property type="component" value="Unassembled WGS sequence"/>
</dbReference>
<dbReference type="RefSeq" id="WP_189629459.1">
    <property type="nucleotide sequence ID" value="NZ_BNAG01000002.1"/>
</dbReference>
<comment type="caution">
    <text evidence="2">The sequence shown here is derived from an EMBL/GenBank/DDBJ whole genome shotgun (WGS) entry which is preliminary data.</text>
</comment>
<dbReference type="InterPro" id="IPR026820">
    <property type="entry name" value="VioB/RebD_dom"/>
</dbReference>